<name>A0A0F3H053_9BACT</name>
<protein>
    <submittedName>
        <fullName evidence="1">Secreted protein</fullName>
    </submittedName>
</protein>
<organism evidence="1 2">
    <name type="scientific">Candidatus Magnetobacterium bavaricum</name>
    <dbReference type="NCBI Taxonomy" id="29290"/>
    <lineage>
        <taxon>Bacteria</taxon>
        <taxon>Pseudomonadati</taxon>
        <taxon>Nitrospirota</taxon>
        <taxon>Thermodesulfovibrionia</taxon>
        <taxon>Thermodesulfovibrionales</taxon>
        <taxon>Candidatus Magnetobacteriaceae</taxon>
        <taxon>Candidatus Magnetobacterium</taxon>
    </lineage>
</organism>
<gene>
    <name evidence="1" type="ORF">MBAV_000292</name>
</gene>
<evidence type="ECO:0000313" key="2">
    <source>
        <dbReference type="Proteomes" id="UP000033423"/>
    </source>
</evidence>
<dbReference type="AlphaFoldDB" id="A0A0F3H053"/>
<dbReference type="EMBL" id="LACI01000134">
    <property type="protein sequence ID" value="KJU87515.1"/>
    <property type="molecule type" value="Genomic_DNA"/>
</dbReference>
<keyword evidence="2" id="KW-1185">Reference proteome</keyword>
<comment type="caution">
    <text evidence="1">The sequence shown here is derived from an EMBL/GenBank/DDBJ whole genome shotgun (WGS) entry which is preliminary data.</text>
</comment>
<reference evidence="1 2" key="1">
    <citation type="submission" date="2015-02" db="EMBL/GenBank/DDBJ databases">
        <title>Single-cell genomics of uncultivated deep-branching MTB reveals a conserved set of magnetosome genes.</title>
        <authorList>
            <person name="Kolinko S."/>
            <person name="Richter M."/>
            <person name="Glockner F.O."/>
            <person name="Brachmann A."/>
            <person name="Schuler D."/>
        </authorList>
    </citation>
    <scope>NUCLEOTIDE SEQUENCE [LARGE SCALE GENOMIC DNA]</scope>
    <source>
        <strain evidence="1">TM-1</strain>
    </source>
</reference>
<dbReference type="Proteomes" id="UP000033423">
    <property type="component" value="Unassembled WGS sequence"/>
</dbReference>
<accession>A0A0F3H053</accession>
<proteinExistence type="predicted"/>
<sequence length="61" mass="6547">MWLSLMMFSATLAAISTYGMLLPLGVSENEVVSSTVEPIITSLSLNTPSASLLLSRSLKSW</sequence>
<evidence type="ECO:0000313" key="1">
    <source>
        <dbReference type="EMBL" id="KJU87515.1"/>
    </source>
</evidence>